<gene>
    <name evidence="8 11" type="primary">gshA</name>
    <name evidence="11" type="ORF">GCM10025791_33370</name>
</gene>
<accession>A0AAV3U5V9</accession>
<dbReference type="HAMAP" id="MF_00578">
    <property type="entry name" value="Glu_cys_ligase"/>
    <property type="match status" value="1"/>
</dbReference>
<keyword evidence="12" id="KW-1185">Reference proteome</keyword>
<comment type="catalytic activity">
    <reaction evidence="7 8 9">
        <text>L-cysteine + L-glutamate + ATP = gamma-L-glutamyl-L-cysteine + ADP + phosphate + H(+)</text>
        <dbReference type="Rhea" id="RHEA:13285"/>
        <dbReference type="ChEBI" id="CHEBI:15378"/>
        <dbReference type="ChEBI" id="CHEBI:29985"/>
        <dbReference type="ChEBI" id="CHEBI:30616"/>
        <dbReference type="ChEBI" id="CHEBI:35235"/>
        <dbReference type="ChEBI" id="CHEBI:43474"/>
        <dbReference type="ChEBI" id="CHEBI:58173"/>
        <dbReference type="ChEBI" id="CHEBI:456216"/>
        <dbReference type="EC" id="6.3.2.2"/>
    </reaction>
</comment>
<proteinExistence type="inferred from homology"/>
<comment type="similarity">
    <text evidence="2 8">Belongs to the glutamate--cysteine ligase type 1 family. Type 1 subfamily.</text>
</comment>
<evidence type="ECO:0000259" key="10">
    <source>
        <dbReference type="Pfam" id="PF04262"/>
    </source>
</evidence>
<comment type="pathway">
    <text evidence="1 8 9">Sulfur metabolism; glutathione biosynthesis; glutathione from L-cysteine and L-glutamate: step 1/2.</text>
</comment>
<evidence type="ECO:0000256" key="1">
    <source>
        <dbReference type="ARBA" id="ARBA00005006"/>
    </source>
</evidence>
<keyword evidence="5 8" id="KW-0547">Nucleotide-binding</keyword>
<evidence type="ECO:0000256" key="6">
    <source>
        <dbReference type="ARBA" id="ARBA00022840"/>
    </source>
</evidence>
<dbReference type="GO" id="GO:0005829">
    <property type="term" value="C:cytosol"/>
    <property type="evidence" value="ECO:0007669"/>
    <property type="project" value="TreeGrafter"/>
</dbReference>
<dbReference type="InterPro" id="IPR007370">
    <property type="entry name" value="Glu_cys_ligase"/>
</dbReference>
<evidence type="ECO:0000313" key="11">
    <source>
        <dbReference type="EMBL" id="GAA4950388.1"/>
    </source>
</evidence>
<dbReference type="RefSeq" id="WP_345424928.1">
    <property type="nucleotide sequence ID" value="NZ_AP031496.1"/>
</dbReference>
<evidence type="ECO:0000256" key="9">
    <source>
        <dbReference type="RuleBase" id="RU004391"/>
    </source>
</evidence>
<dbReference type="InterPro" id="IPR006334">
    <property type="entry name" value="Glut_cys_ligase"/>
</dbReference>
<keyword evidence="4 8" id="KW-0317">Glutathione biosynthesis</keyword>
<dbReference type="NCBIfam" id="TIGR01434">
    <property type="entry name" value="glu_cys_ligase"/>
    <property type="match status" value="1"/>
</dbReference>
<dbReference type="GO" id="GO:0046872">
    <property type="term" value="F:metal ion binding"/>
    <property type="evidence" value="ECO:0007669"/>
    <property type="project" value="TreeGrafter"/>
</dbReference>
<keyword evidence="3 8" id="KW-0436">Ligase</keyword>
<evidence type="ECO:0000256" key="7">
    <source>
        <dbReference type="ARBA" id="ARBA00048819"/>
    </source>
</evidence>
<dbReference type="PANTHER" id="PTHR38761">
    <property type="entry name" value="GLUTAMATE--CYSTEINE LIGASE"/>
    <property type="match status" value="1"/>
</dbReference>
<evidence type="ECO:0000256" key="5">
    <source>
        <dbReference type="ARBA" id="ARBA00022741"/>
    </source>
</evidence>
<evidence type="ECO:0000313" key="12">
    <source>
        <dbReference type="Proteomes" id="UP001409585"/>
    </source>
</evidence>
<dbReference type="PANTHER" id="PTHR38761:SF1">
    <property type="entry name" value="GLUTAMATE--CYSTEINE LIGASE"/>
    <property type="match status" value="1"/>
</dbReference>
<reference evidence="12" key="1">
    <citation type="journal article" date="2019" name="Int. J. Syst. Evol. Microbiol.">
        <title>The Global Catalogue of Microorganisms (GCM) 10K type strain sequencing project: providing services to taxonomists for standard genome sequencing and annotation.</title>
        <authorList>
            <consortium name="The Broad Institute Genomics Platform"/>
            <consortium name="The Broad Institute Genome Sequencing Center for Infectious Disease"/>
            <person name="Wu L."/>
            <person name="Ma J."/>
        </authorList>
    </citation>
    <scope>NUCLEOTIDE SEQUENCE [LARGE SCALE GENOMIC DNA]</scope>
    <source>
        <strain evidence="12">JCM 19134</strain>
    </source>
</reference>
<dbReference type="SUPFAM" id="SSF55931">
    <property type="entry name" value="Glutamine synthetase/guanido kinase"/>
    <property type="match status" value="1"/>
</dbReference>
<dbReference type="Gene3D" id="3.30.590.20">
    <property type="match status" value="1"/>
</dbReference>
<dbReference type="EC" id="6.3.2.2" evidence="8"/>
<dbReference type="Pfam" id="PF04262">
    <property type="entry name" value="Glu_cys_ligase"/>
    <property type="match status" value="1"/>
</dbReference>
<keyword evidence="6 8" id="KW-0067">ATP-binding</keyword>
<dbReference type="InterPro" id="IPR014746">
    <property type="entry name" value="Gln_synth/guanido_kin_cat_dom"/>
</dbReference>
<comment type="caution">
    <text evidence="11">The sequence shown here is derived from an EMBL/GenBank/DDBJ whole genome shotgun (WGS) entry which is preliminary data.</text>
</comment>
<evidence type="ECO:0000256" key="3">
    <source>
        <dbReference type="ARBA" id="ARBA00022598"/>
    </source>
</evidence>
<name>A0AAV3U5V9_9ALTE</name>
<dbReference type="GO" id="GO:0006750">
    <property type="term" value="P:glutathione biosynthetic process"/>
    <property type="evidence" value="ECO:0007669"/>
    <property type="project" value="UniProtKB-UniRule"/>
</dbReference>
<evidence type="ECO:0000256" key="2">
    <source>
        <dbReference type="ARBA" id="ARBA00008772"/>
    </source>
</evidence>
<feature type="domain" description="Glutamate--cysteine ligase" evidence="10">
    <location>
        <begin position="9"/>
        <end position="382"/>
    </location>
</feature>
<evidence type="ECO:0000256" key="8">
    <source>
        <dbReference type="HAMAP-Rule" id="MF_00578"/>
    </source>
</evidence>
<dbReference type="Proteomes" id="UP001409585">
    <property type="component" value="Unassembled WGS sequence"/>
</dbReference>
<dbReference type="EMBL" id="BAABLX010000028">
    <property type="protein sequence ID" value="GAA4950388.1"/>
    <property type="molecule type" value="Genomic_DNA"/>
</dbReference>
<dbReference type="GO" id="GO:0004357">
    <property type="term" value="F:glutamate-cysteine ligase activity"/>
    <property type="evidence" value="ECO:0007669"/>
    <property type="project" value="UniProtKB-UniRule"/>
</dbReference>
<sequence length="532" mass="61297">MADLHELINSLKETANAALISGMMRGVEKESLRVGGDGALALTEHPRALGSALTHSQITTDFSEALLEFITPPSHQVDIVLDQLRAVHQFTYSNLQQEILWPASMPCKLPEDDQIPVGQYGDSNGGRMKTIYRLGLGQRYGRKMQTIAGIHYNFSLPSPFWAYLHARDRSSKDMQQYRTERYFDLIRNFRRYYWLLIYLFGASPAVCGCFVKGRDHKLEAWDETGRTLYHPYATSLRMGDLGYQSDAQKSLHIDYNKLDYYLHTLCAAIKTSYPPYAEIGLFDKTGYAQQLNTSLLQIENEFYSPIRPKRTARPGETALTALYYRGIEYIEVRCLDLNPYEPLGIGRDEMLFLDTFLLYCCLQDSPHTYEKEYRAMQENQKRTVYQGRNPEVRLIKGDDEPLLKDWGLELMDKMAPIAELLDSVSNEQGHSNALQRFTQYLHDPSLTPSGRLLNDMREQNVGFFELVDSLAQQHARHFADLPVDEQEFEAFKTAAVTSLQKQEQIEEQDNASFEEYLQHYYDQYDFCAKAQL</sequence>
<dbReference type="AlphaFoldDB" id="A0AAV3U5V9"/>
<evidence type="ECO:0000256" key="4">
    <source>
        <dbReference type="ARBA" id="ARBA00022684"/>
    </source>
</evidence>
<organism evidence="11 12">
    <name type="scientific">Halioxenophilus aromaticivorans</name>
    <dbReference type="NCBI Taxonomy" id="1306992"/>
    <lineage>
        <taxon>Bacteria</taxon>
        <taxon>Pseudomonadati</taxon>
        <taxon>Pseudomonadota</taxon>
        <taxon>Gammaproteobacteria</taxon>
        <taxon>Alteromonadales</taxon>
        <taxon>Alteromonadaceae</taxon>
        <taxon>Halioxenophilus</taxon>
    </lineage>
</organism>
<dbReference type="GO" id="GO:0005524">
    <property type="term" value="F:ATP binding"/>
    <property type="evidence" value="ECO:0007669"/>
    <property type="project" value="UniProtKB-KW"/>
</dbReference>
<protein>
    <recommendedName>
        <fullName evidence="8">Glutamate--cysteine ligase</fullName>
        <ecNumber evidence="8">6.3.2.2</ecNumber>
    </recommendedName>
    <alternativeName>
        <fullName evidence="8">Gamma-ECS</fullName>
        <shortName evidence="8">GCS</shortName>
    </alternativeName>
    <alternativeName>
        <fullName evidence="8">Gamma-glutamylcysteine synthetase</fullName>
    </alternativeName>
</protein>